<dbReference type="OrthoDB" id="3250110at2759"/>
<sequence>MLDAFKVKPYDLEPVYVSWPKAPIFQGRSKDDPIAWLKQIEAGCLERKVPKEHWHRVARHYLAPKPRERFEQLAQVMTKMSGDKKVSWNWKKFSIAMENLGLGTASTAKKDTPKDQILERPLPKKQGSWFILGKSEPSDKEKEELVIVARPKLKALPPVPLDKSNSAPTEDTTALTTISKAPVWLVNACTALDFLTAEHPKVMSAMSAILITIGALPSIPALIPAASGTVLASAGVQAAGAIAGGLGHWLKAQQDGQLQVKS</sequence>
<accession>A0A4Y7PIH5</accession>
<evidence type="ECO:0000313" key="1">
    <source>
        <dbReference type="EMBL" id="TDL14858.1"/>
    </source>
</evidence>
<name>A0A4Y7PIH5_9AGAM</name>
<dbReference type="STRING" id="50990.A0A4Y7PIH5"/>
<dbReference type="EMBL" id="ML170303">
    <property type="protein sequence ID" value="TDL14858.1"/>
    <property type="molecule type" value="Genomic_DNA"/>
</dbReference>
<dbReference type="AlphaFoldDB" id="A0A4Y7PIH5"/>
<dbReference type="Proteomes" id="UP000294933">
    <property type="component" value="Unassembled WGS sequence"/>
</dbReference>
<evidence type="ECO:0000313" key="2">
    <source>
        <dbReference type="Proteomes" id="UP000294933"/>
    </source>
</evidence>
<proteinExistence type="predicted"/>
<keyword evidence="2" id="KW-1185">Reference proteome</keyword>
<gene>
    <name evidence="1" type="ORF">BD410DRAFT_796885</name>
</gene>
<protein>
    <submittedName>
        <fullName evidence="1">Uncharacterized protein</fullName>
    </submittedName>
</protein>
<dbReference type="VEuPathDB" id="FungiDB:BD410DRAFT_796885"/>
<reference evidence="1 2" key="1">
    <citation type="submission" date="2018-06" db="EMBL/GenBank/DDBJ databases">
        <title>A transcriptomic atlas of mushroom development highlights an independent origin of complex multicellularity.</title>
        <authorList>
            <consortium name="DOE Joint Genome Institute"/>
            <person name="Krizsan K."/>
            <person name="Almasi E."/>
            <person name="Merenyi Z."/>
            <person name="Sahu N."/>
            <person name="Viragh M."/>
            <person name="Koszo T."/>
            <person name="Mondo S."/>
            <person name="Kiss B."/>
            <person name="Balint B."/>
            <person name="Kues U."/>
            <person name="Barry K."/>
            <person name="Hegedus J.C."/>
            <person name="Henrissat B."/>
            <person name="Johnson J."/>
            <person name="Lipzen A."/>
            <person name="Ohm R."/>
            <person name="Nagy I."/>
            <person name="Pangilinan J."/>
            <person name="Yan J."/>
            <person name="Xiong Y."/>
            <person name="Grigoriev I.V."/>
            <person name="Hibbett D.S."/>
            <person name="Nagy L.G."/>
        </authorList>
    </citation>
    <scope>NUCLEOTIDE SEQUENCE [LARGE SCALE GENOMIC DNA]</scope>
    <source>
        <strain evidence="1 2">SZMC22713</strain>
    </source>
</reference>
<organism evidence="1 2">
    <name type="scientific">Rickenella mellea</name>
    <dbReference type="NCBI Taxonomy" id="50990"/>
    <lineage>
        <taxon>Eukaryota</taxon>
        <taxon>Fungi</taxon>
        <taxon>Dikarya</taxon>
        <taxon>Basidiomycota</taxon>
        <taxon>Agaricomycotina</taxon>
        <taxon>Agaricomycetes</taxon>
        <taxon>Hymenochaetales</taxon>
        <taxon>Rickenellaceae</taxon>
        <taxon>Rickenella</taxon>
    </lineage>
</organism>